<feature type="transmembrane region" description="Helical" evidence="12">
    <location>
        <begin position="197"/>
        <end position="217"/>
    </location>
</feature>
<evidence type="ECO:0000259" key="13">
    <source>
        <dbReference type="Pfam" id="PF02163"/>
    </source>
</evidence>
<dbReference type="PANTHER" id="PTHR39188:SF3">
    <property type="entry name" value="STAGE IV SPORULATION PROTEIN FB"/>
    <property type="match status" value="1"/>
</dbReference>
<name>A0A7Z0III1_9MICO</name>
<dbReference type="GO" id="GO:0046872">
    <property type="term" value="F:metal ion binding"/>
    <property type="evidence" value="ECO:0007669"/>
    <property type="project" value="UniProtKB-KW"/>
</dbReference>
<protein>
    <submittedName>
        <fullName evidence="14">Zn-dependent protease</fullName>
    </submittedName>
</protein>
<keyword evidence="8" id="KW-0862">Zinc</keyword>
<comment type="caution">
    <text evidence="14">The sequence shown here is derived from an EMBL/GenBank/DDBJ whole genome shotgun (WGS) entry which is preliminary data.</text>
</comment>
<evidence type="ECO:0000256" key="6">
    <source>
        <dbReference type="ARBA" id="ARBA00022723"/>
    </source>
</evidence>
<dbReference type="AlphaFoldDB" id="A0A7Z0III1"/>
<keyword evidence="5 12" id="KW-0812">Transmembrane</keyword>
<keyword evidence="11 12" id="KW-0472">Membrane</keyword>
<comment type="similarity">
    <text evidence="3">Belongs to the peptidase M50B family.</text>
</comment>
<keyword evidence="7" id="KW-0378">Hydrolase</keyword>
<feature type="transmembrane region" description="Helical" evidence="12">
    <location>
        <begin position="122"/>
        <end position="143"/>
    </location>
</feature>
<evidence type="ECO:0000256" key="11">
    <source>
        <dbReference type="ARBA" id="ARBA00023136"/>
    </source>
</evidence>
<evidence type="ECO:0000256" key="5">
    <source>
        <dbReference type="ARBA" id="ARBA00022692"/>
    </source>
</evidence>
<evidence type="ECO:0000256" key="2">
    <source>
        <dbReference type="ARBA" id="ARBA00004141"/>
    </source>
</evidence>
<dbReference type="EMBL" id="JACBZP010000001">
    <property type="protein sequence ID" value="NYI68421.1"/>
    <property type="molecule type" value="Genomic_DNA"/>
</dbReference>
<dbReference type="PANTHER" id="PTHR39188">
    <property type="entry name" value="MEMBRANE-ASSOCIATED ZINC METALLOPROTEASE M50B"/>
    <property type="match status" value="1"/>
</dbReference>
<dbReference type="GO" id="GO:0016020">
    <property type="term" value="C:membrane"/>
    <property type="evidence" value="ECO:0007669"/>
    <property type="project" value="UniProtKB-SubCell"/>
</dbReference>
<dbReference type="GO" id="GO:0006508">
    <property type="term" value="P:proteolysis"/>
    <property type="evidence" value="ECO:0007669"/>
    <property type="project" value="UniProtKB-KW"/>
</dbReference>
<feature type="domain" description="Peptidase M50" evidence="13">
    <location>
        <begin position="66"/>
        <end position="211"/>
    </location>
</feature>
<accession>A0A7Z0III1</accession>
<dbReference type="Pfam" id="PF02163">
    <property type="entry name" value="Peptidase_M50"/>
    <property type="match status" value="1"/>
</dbReference>
<feature type="transmembrane region" description="Helical" evidence="12">
    <location>
        <begin position="54"/>
        <end position="76"/>
    </location>
</feature>
<keyword evidence="9 12" id="KW-1133">Transmembrane helix</keyword>
<dbReference type="GO" id="GO:0008237">
    <property type="term" value="F:metallopeptidase activity"/>
    <property type="evidence" value="ECO:0007669"/>
    <property type="project" value="UniProtKB-KW"/>
</dbReference>
<comment type="cofactor">
    <cofactor evidence="1">
        <name>Zn(2+)</name>
        <dbReference type="ChEBI" id="CHEBI:29105"/>
    </cofactor>
</comment>
<evidence type="ECO:0000313" key="15">
    <source>
        <dbReference type="Proteomes" id="UP000539111"/>
    </source>
</evidence>
<dbReference type="Proteomes" id="UP000539111">
    <property type="component" value="Unassembled WGS sequence"/>
</dbReference>
<evidence type="ECO:0000256" key="7">
    <source>
        <dbReference type="ARBA" id="ARBA00022801"/>
    </source>
</evidence>
<comment type="subcellular location">
    <subcellularLocation>
        <location evidence="2">Membrane</location>
        <topology evidence="2">Multi-pass membrane protein</topology>
    </subcellularLocation>
</comment>
<gene>
    <name evidence="14" type="ORF">BJY26_002727</name>
</gene>
<keyword evidence="10" id="KW-0482">Metalloprotease</keyword>
<feature type="transmembrane region" description="Helical" evidence="12">
    <location>
        <begin position="23"/>
        <end position="48"/>
    </location>
</feature>
<reference evidence="14 15" key="1">
    <citation type="submission" date="2020-07" db="EMBL/GenBank/DDBJ databases">
        <title>Sequencing the genomes of 1000 actinobacteria strains.</title>
        <authorList>
            <person name="Klenk H.-P."/>
        </authorList>
    </citation>
    <scope>NUCLEOTIDE SEQUENCE [LARGE SCALE GENOMIC DNA]</scope>
    <source>
        <strain evidence="14 15">DSM 26341</strain>
    </source>
</reference>
<evidence type="ECO:0000256" key="4">
    <source>
        <dbReference type="ARBA" id="ARBA00022670"/>
    </source>
</evidence>
<keyword evidence="6" id="KW-0479">Metal-binding</keyword>
<proteinExistence type="inferred from homology"/>
<evidence type="ECO:0000256" key="1">
    <source>
        <dbReference type="ARBA" id="ARBA00001947"/>
    </source>
</evidence>
<evidence type="ECO:0000256" key="10">
    <source>
        <dbReference type="ARBA" id="ARBA00023049"/>
    </source>
</evidence>
<keyword evidence="4 14" id="KW-0645">Protease</keyword>
<dbReference type="InterPro" id="IPR008915">
    <property type="entry name" value="Peptidase_M50"/>
</dbReference>
<organism evidence="14 15">
    <name type="scientific">Spelaeicoccus albus</name>
    <dbReference type="NCBI Taxonomy" id="1280376"/>
    <lineage>
        <taxon>Bacteria</taxon>
        <taxon>Bacillati</taxon>
        <taxon>Actinomycetota</taxon>
        <taxon>Actinomycetes</taxon>
        <taxon>Micrococcales</taxon>
        <taxon>Brevibacteriaceae</taxon>
        <taxon>Spelaeicoccus</taxon>
    </lineage>
</organism>
<sequence>MPSSETPAVEDAQQYRGLRLGTILGAPVVLSWSWFIAAIIIIVIFTPWVSGYGVPMPLSIVVAFSYAVLLFVSVFLHELAHAIAAKVYGHDIIGIELNVWGGYTHFTSDSGRTDGSPAVRSLVVSVVGPLTNLFLALAGWLILHGTALGSVTWLLLFAITFANLALGVVNLLPGLPLDGGRALEAAVWGATKRRNQATIVAAWAGQVIAILAVVVILGSSMVRGARPSVFTVLWAGLIGYFLFTSAHAELKGAKMRERVEKFNLQRVVAPAVAVRSEATVADVLSLEPRVAAGSATAVVFDETSKPWALVNAAAVRSVAEPVRADTPIAGCSHVIDHWLVMHAGISTPDIISALSQQPGTAHVFFVHDAVITGYLDVQHLYAALVDR</sequence>
<feature type="transmembrane region" description="Helical" evidence="12">
    <location>
        <begin position="229"/>
        <end position="248"/>
    </location>
</feature>
<evidence type="ECO:0000256" key="9">
    <source>
        <dbReference type="ARBA" id="ARBA00022989"/>
    </source>
</evidence>
<keyword evidence="15" id="KW-1185">Reference proteome</keyword>
<feature type="transmembrane region" description="Helical" evidence="12">
    <location>
        <begin position="155"/>
        <end position="177"/>
    </location>
</feature>
<evidence type="ECO:0000256" key="3">
    <source>
        <dbReference type="ARBA" id="ARBA00007931"/>
    </source>
</evidence>
<dbReference type="RefSeq" id="WP_179428773.1">
    <property type="nucleotide sequence ID" value="NZ_JACBZP010000001.1"/>
</dbReference>
<evidence type="ECO:0000313" key="14">
    <source>
        <dbReference type="EMBL" id="NYI68421.1"/>
    </source>
</evidence>
<evidence type="ECO:0000256" key="12">
    <source>
        <dbReference type="SAM" id="Phobius"/>
    </source>
</evidence>
<evidence type="ECO:0000256" key="8">
    <source>
        <dbReference type="ARBA" id="ARBA00022833"/>
    </source>
</evidence>